<evidence type="ECO:0000256" key="1">
    <source>
        <dbReference type="SAM" id="MobiDB-lite"/>
    </source>
</evidence>
<accession>A0ABQ2HA04</accession>
<evidence type="ECO:0000259" key="2">
    <source>
        <dbReference type="Pfam" id="PF09951"/>
    </source>
</evidence>
<feature type="compositionally biased region" description="Basic and acidic residues" evidence="1">
    <location>
        <begin position="8"/>
        <end position="25"/>
    </location>
</feature>
<gene>
    <name evidence="3" type="ORF">GCM10011609_02120</name>
</gene>
<dbReference type="RefSeq" id="WP_189152648.1">
    <property type="nucleotide sequence ID" value="NZ_BMNC01000001.1"/>
</dbReference>
<keyword evidence="4" id="KW-1185">Reference proteome</keyword>
<name>A0ABQ2HA04_9PSEU</name>
<feature type="region of interest" description="Disordered" evidence="1">
    <location>
        <begin position="1"/>
        <end position="32"/>
    </location>
</feature>
<reference evidence="4" key="1">
    <citation type="journal article" date="2019" name="Int. J. Syst. Evol. Microbiol.">
        <title>The Global Catalogue of Microorganisms (GCM) 10K type strain sequencing project: providing services to taxonomists for standard genome sequencing and annotation.</title>
        <authorList>
            <consortium name="The Broad Institute Genomics Platform"/>
            <consortium name="The Broad Institute Genome Sequencing Center for Infectious Disease"/>
            <person name="Wu L."/>
            <person name="Ma J."/>
        </authorList>
    </citation>
    <scope>NUCLEOTIDE SEQUENCE [LARGE SCALE GENOMIC DNA]</scope>
    <source>
        <strain evidence="4">CGMCC 4.7319</strain>
    </source>
</reference>
<dbReference type="Proteomes" id="UP000597656">
    <property type="component" value="Unassembled WGS sequence"/>
</dbReference>
<feature type="domain" description="Immunity protein Imm33" evidence="2">
    <location>
        <begin position="3"/>
        <end position="79"/>
    </location>
</feature>
<evidence type="ECO:0000313" key="4">
    <source>
        <dbReference type="Proteomes" id="UP000597656"/>
    </source>
</evidence>
<proteinExistence type="predicted"/>
<dbReference type="Pfam" id="PF09951">
    <property type="entry name" value="Imm33"/>
    <property type="match status" value="1"/>
</dbReference>
<organism evidence="3 4">
    <name type="scientific">Lentzea pudingi</name>
    <dbReference type="NCBI Taxonomy" id="1789439"/>
    <lineage>
        <taxon>Bacteria</taxon>
        <taxon>Bacillati</taxon>
        <taxon>Actinomycetota</taxon>
        <taxon>Actinomycetes</taxon>
        <taxon>Pseudonocardiales</taxon>
        <taxon>Pseudonocardiaceae</taxon>
        <taxon>Lentzea</taxon>
    </lineage>
</organism>
<comment type="caution">
    <text evidence="3">The sequence shown here is derived from an EMBL/GenBank/DDBJ whole genome shotgun (WGS) entry which is preliminary data.</text>
</comment>
<dbReference type="EMBL" id="BMNC01000001">
    <property type="protein sequence ID" value="GGM69955.1"/>
    <property type="molecule type" value="Genomic_DNA"/>
</dbReference>
<sequence>MAVVSARVARDGEPAGRLHREKPESEQDSGWRVFAGDETPEHRDEAVLVPLRELLFADEELEPLFEQPVGAAFERTANGLVPVKRV</sequence>
<protein>
    <recommendedName>
        <fullName evidence="2">Immunity protein Imm33 domain-containing protein</fullName>
    </recommendedName>
</protein>
<dbReference type="InterPro" id="IPR018689">
    <property type="entry name" value="Imm33_dom"/>
</dbReference>
<evidence type="ECO:0000313" key="3">
    <source>
        <dbReference type="EMBL" id="GGM69955.1"/>
    </source>
</evidence>